<proteinExistence type="predicted"/>
<feature type="compositionally biased region" description="Polar residues" evidence="1">
    <location>
        <begin position="287"/>
        <end position="296"/>
    </location>
</feature>
<feature type="chain" id="PRO_5046407299" description="Cell surface protein SprA" evidence="2">
    <location>
        <begin position="30"/>
        <end position="1287"/>
    </location>
</feature>
<feature type="compositionally biased region" description="Polar residues" evidence="1">
    <location>
        <begin position="322"/>
        <end position="336"/>
    </location>
</feature>
<dbReference type="RefSeq" id="WP_247974611.1">
    <property type="nucleotide sequence ID" value="NZ_CP095848.1"/>
</dbReference>
<feature type="signal peptide" evidence="2">
    <location>
        <begin position="1"/>
        <end position="29"/>
    </location>
</feature>
<evidence type="ECO:0000313" key="3">
    <source>
        <dbReference type="EMBL" id="UPL48082.1"/>
    </source>
</evidence>
<sequence>MISSSTPSFLRLCGLLMGLWWWGSAAAQAQQRPAAPPTTRRCTWVRLALNRDTTEFGLRDSLTIVPTSVSVDGRGLAYDARTDRYRFVRPSTRFPSPEPGQPDMVLPGGPDSVLVCYRVLPVQLAAPRSLRPARLMDSVDFWRRPSVMGLEDFAVKEQILSTPGINKTGNLSRGVSFGNAQNVFVNSSLNLQLEGRLTDQITLTAAISDQNVPFQPEGNTQQLQEFDRIYITLTHPRWNLTAGDVVLRNKPDYFLRFYKNIQGAALETNFGRLPTGGFGGGSGPGVSNPQLFQYPNASGTSTGTFVTVPPTVPPPAGSGATQNGQPTSPASPNGITPNGVGPNGVSQTVTSATSAPRRNGLLGFRPGEAFATTSVAAGVAKGKFASIDIAPLENVQGPYRLRGPNGEQFIIILANSERVYLDGRLLVRGFDFDYVIDYNQAELTFSPRHLITRNSRIKVDFEYSDFNYSRSLLQASHYQQLGRLQVHANFYRESDNPDNSPNLSLKESEKQLLRSIGDNVSQAVVPGVDTVAYDRQQVQYRQETQLDPTTQQPVTVFVYPPQDTTRAVYNVRFTNVGAGQGSYNLGTSAEEARANGRVYQFVGQGRGSYEPIRVLPTPLQKQLMTVGTSYQLDSTATVFVDLAASDLDLNRFSPESAKGRAMRVGYVVQDRPVRLPGLQGYKLRSALDYEYTSRRFAPIDRYRDIEFDRNWSTSNTLVTNNQQPREDNILNASVGVVKDANNALGYRLSRRYRAGEVSGVQHWVDVARQVGPVQVRGNLFLLNSEAGSRTSRWARGEGTARYVGGPVVPGYAYRFDKNRVAKSSGDSLTSANYFDEHALFLQSRDSARTRFRLDYSYRRDQTPNPEQTRLQERGRAQTWQGTLVSRLSATQDLAILATYRDLAARDSARQRTVLGKLDWNASFFQQLLRSELSYAVATGRELKRDYTFLAVPNGQGTHYYGGDVATSNRPTNNRQDKDEFFEAQTPDAQYRTHIKVFLPTDDYIPAFTNRFSYRLTTTAPRGWRELPGLRGFVGRFSALSTITLDRRTTENTLSSRLNPFAFQTADSLLLSLNKLLRNTLYFNRSNPIFGAELTVQQTQQKVLLTQGSDTRNLANQSLLLRRTLAQSFTGRFTAARSIRENLSNYLEARNFRVLQYELAPEISYQPTNVLRLTGTYLRTTKQNTNGPDEDAAGTFDELGVETRVSQVGKRTLSATTRYVRVAFEGDQASLVGLEILNALRPGSNFTWNLNLEQRLSNGLNVTLAYDGRKANGLNAVHTGRMQVSVLF</sequence>
<dbReference type="Proteomes" id="UP000829647">
    <property type="component" value="Chromosome"/>
</dbReference>
<protein>
    <recommendedName>
        <fullName evidence="5">Cell surface protein SprA</fullName>
    </recommendedName>
</protein>
<keyword evidence="4" id="KW-1185">Reference proteome</keyword>
<evidence type="ECO:0000313" key="4">
    <source>
        <dbReference type="Proteomes" id="UP000829647"/>
    </source>
</evidence>
<evidence type="ECO:0000256" key="1">
    <source>
        <dbReference type="SAM" id="MobiDB-lite"/>
    </source>
</evidence>
<name>A0ABY4J5I0_9BACT</name>
<organism evidence="3 4">
    <name type="scientific">Hymenobacter sublimis</name>
    <dbReference type="NCBI Taxonomy" id="2933777"/>
    <lineage>
        <taxon>Bacteria</taxon>
        <taxon>Pseudomonadati</taxon>
        <taxon>Bacteroidota</taxon>
        <taxon>Cytophagia</taxon>
        <taxon>Cytophagales</taxon>
        <taxon>Hymenobacteraceae</taxon>
        <taxon>Hymenobacter</taxon>
    </lineage>
</organism>
<feature type="compositionally biased region" description="Polar residues" evidence="1">
    <location>
        <begin position="344"/>
        <end position="356"/>
    </location>
</feature>
<gene>
    <name evidence="3" type="ORF">MWH26_12890</name>
</gene>
<evidence type="ECO:0008006" key="5">
    <source>
        <dbReference type="Google" id="ProtNLM"/>
    </source>
</evidence>
<evidence type="ECO:0000256" key="2">
    <source>
        <dbReference type="SAM" id="SignalP"/>
    </source>
</evidence>
<reference evidence="3 4" key="1">
    <citation type="submission" date="2022-04" db="EMBL/GenBank/DDBJ databases">
        <title>Hymenobacter sp. isolated from the air.</title>
        <authorList>
            <person name="Won M."/>
            <person name="Lee C.-M."/>
            <person name="Woen H.-Y."/>
            <person name="Kwon S.-W."/>
        </authorList>
    </citation>
    <scope>NUCLEOTIDE SEQUENCE [LARGE SCALE GENOMIC DNA]</scope>
    <source>
        <strain evidence="4">5516 S-25</strain>
    </source>
</reference>
<feature type="compositionally biased region" description="Low complexity" evidence="1">
    <location>
        <begin position="297"/>
        <end position="309"/>
    </location>
</feature>
<feature type="region of interest" description="Disordered" evidence="1">
    <location>
        <begin position="281"/>
        <end position="358"/>
    </location>
</feature>
<dbReference type="EMBL" id="CP095848">
    <property type="protein sequence ID" value="UPL48082.1"/>
    <property type="molecule type" value="Genomic_DNA"/>
</dbReference>
<accession>A0ABY4J5I0</accession>
<keyword evidence="2" id="KW-0732">Signal</keyword>